<dbReference type="EC" id="2.5.1.3" evidence="4"/>
<dbReference type="Pfam" id="PF02581">
    <property type="entry name" value="TMP-TENI"/>
    <property type="match status" value="1"/>
</dbReference>
<dbReference type="EMBL" id="VWRR01000002">
    <property type="protein sequence ID" value="KAF6004953.1"/>
    <property type="molecule type" value="Genomic_DNA"/>
</dbReference>
<gene>
    <name evidence="13" type="ORF">F1559_004473</name>
</gene>
<dbReference type="InterPro" id="IPR013785">
    <property type="entry name" value="Aldolase_TIM"/>
</dbReference>
<keyword evidence="5" id="KW-0808">Transferase</keyword>
<evidence type="ECO:0000256" key="1">
    <source>
        <dbReference type="ARBA" id="ARBA00001946"/>
    </source>
</evidence>
<dbReference type="Proteomes" id="UP000530660">
    <property type="component" value="Unassembled WGS sequence"/>
</dbReference>
<organism evidence="13 14">
    <name type="scientific">Cyanidiococcus yangmingshanensis</name>
    <dbReference type="NCBI Taxonomy" id="2690220"/>
    <lineage>
        <taxon>Eukaryota</taxon>
        <taxon>Rhodophyta</taxon>
        <taxon>Bangiophyceae</taxon>
        <taxon>Cyanidiales</taxon>
        <taxon>Cyanidiaceae</taxon>
        <taxon>Cyanidiococcus</taxon>
    </lineage>
</organism>
<evidence type="ECO:0000256" key="9">
    <source>
        <dbReference type="ARBA" id="ARBA00047334"/>
    </source>
</evidence>
<comment type="catalytic activity">
    <reaction evidence="10">
        <text>2-(2-carboxy-4-methylthiazol-5-yl)ethyl phosphate + 4-amino-2-methyl-5-(diphosphooxymethyl)pyrimidine + 2 H(+) = thiamine phosphate + CO2 + diphosphate</text>
        <dbReference type="Rhea" id="RHEA:47848"/>
        <dbReference type="ChEBI" id="CHEBI:15378"/>
        <dbReference type="ChEBI" id="CHEBI:16526"/>
        <dbReference type="ChEBI" id="CHEBI:33019"/>
        <dbReference type="ChEBI" id="CHEBI:37575"/>
        <dbReference type="ChEBI" id="CHEBI:57841"/>
        <dbReference type="ChEBI" id="CHEBI:62890"/>
        <dbReference type="EC" id="2.5.1.3"/>
    </reaction>
</comment>
<feature type="domain" description="Thiamine phosphate synthase/TenI" evidence="12">
    <location>
        <begin position="95"/>
        <end position="290"/>
    </location>
</feature>
<accession>A0A7J7IPA7</accession>
<evidence type="ECO:0000256" key="5">
    <source>
        <dbReference type="ARBA" id="ARBA00022679"/>
    </source>
</evidence>
<dbReference type="InterPro" id="IPR036206">
    <property type="entry name" value="ThiamineP_synth_sf"/>
</dbReference>
<evidence type="ECO:0000313" key="13">
    <source>
        <dbReference type="EMBL" id="KAF6004953.1"/>
    </source>
</evidence>
<dbReference type="AlphaFoldDB" id="A0A7J7IPA7"/>
<comment type="pathway">
    <text evidence="3">Cofactor biosynthesis; thiamine diphosphate biosynthesis; thiamine phosphate from 4-amino-2-methyl-5-diphosphomethylpyrimidine and 4-methyl-5-(2-phosphoethyl)-thiazole: step 1/1.</text>
</comment>
<dbReference type="GO" id="GO:0046872">
    <property type="term" value="F:metal ion binding"/>
    <property type="evidence" value="ECO:0007669"/>
    <property type="project" value="UniProtKB-KW"/>
</dbReference>
<comment type="caution">
    <text evidence="13">The sequence shown here is derived from an EMBL/GenBank/DDBJ whole genome shotgun (WGS) entry which is preliminary data.</text>
</comment>
<proteinExistence type="inferred from homology"/>
<evidence type="ECO:0000256" key="2">
    <source>
        <dbReference type="ARBA" id="ARBA00004229"/>
    </source>
</evidence>
<dbReference type="OrthoDB" id="4994at2759"/>
<evidence type="ECO:0000259" key="12">
    <source>
        <dbReference type="Pfam" id="PF02581"/>
    </source>
</evidence>
<comment type="subcellular location">
    <subcellularLocation>
        <location evidence="2">Plastid</location>
        <location evidence="2">Chloroplast</location>
    </subcellularLocation>
</comment>
<dbReference type="UniPathway" id="UPA00060">
    <property type="reaction ID" value="UER00141"/>
</dbReference>
<dbReference type="NCBIfam" id="TIGR00693">
    <property type="entry name" value="thiE"/>
    <property type="match status" value="1"/>
</dbReference>
<evidence type="ECO:0000256" key="3">
    <source>
        <dbReference type="ARBA" id="ARBA00005165"/>
    </source>
</evidence>
<comment type="catalytic activity">
    <reaction evidence="11">
        <text>2-[(2R,5Z)-2-carboxy-4-methylthiazol-5(2H)-ylidene]ethyl phosphate + 4-amino-2-methyl-5-(diphosphooxymethyl)pyrimidine + 2 H(+) = thiamine phosphate + CO2 + diphosphate</text>
        <dbReference type="Rhea" id="RHEA:47844"/>
        <dbReference type="ChEBI" id="CHEBI:15378"/>
        <dbReference type="ChEBI" id="CHEBI:16526"/>
        <dbReference type="ChEBI" id="CHEBI:33019"/>
        <dbReference type="ChEBI" id="CHEBI:37575"/>
        <dbReference type="ChEBI" id="CHEBI:57841"/>
        <dbReference type="ChEBI" id="CHEBI:62899"/>
        <dbReference type="EC" id="2.5.1.3"/>
    </reaction>
</comment>
<protein>
    <recommendedName>
        <fullName evidence="4">thiamine phosphate synthase</fullName>
        <ecNumber evidence="4">2.5.1.3</ecNumber>
    </recommendedName>
</protein>
<dbReference type="GO" id="GO:0009229">
    <property type="term" value="P:thiamine diphosphate biosynthetic process"/>
    <property type="evidence" value="ECO:0007669"/>
    <property type="project" value="UniProtKB-UniPathway"/>
</dbReference>
<dbReference type="GO" id="GO:0009507">
    <property type="term" value="C:chloroplast"/>
    <property type="evidence" value="ECO:0007669"/>
    <property type="project" value="UniProtKB-SubCell"/>
</dbReference>
<keyword evidence="8" id="KW-0784">Thiamine biosynthesis</keyword>
<dbReference type="GO" id="GO:0009228">
    <property type="term" value="P:thiamine biosynthetic process"/>
    <property type="evidence" value="ECO:0007669"/>
    <property type="project" value="UniProtKB-KW"/>
</dbReference>
<evidence type="ECO:0000256" key="11">
    <source>
        <dbReference type="ARBA" id="ARBA00047883"/>
    </source>
</evidence>
<keyword evidence="6" id="KW-0479">Metal-binding</keyword>
<keyword evidence="7" id="KW-0460">Magnesium</keyword>
<name>A0A7J7IPA7_9RHOD</name>
<comment type="cofactor">
    <cofactor evidence="1">
        <name>Mg(2+)</name>
        <dbReference type="ChEBI" id="CHEBI:18420"/>
    </cofactor>
</comment>
<dbReference type="CDD" id="cd00564">
    <property type="entry name" value="TMP_TenI"/>
    <property type="match status" value="1"/>
</dbReference>
<comment type="catalytic activity">
    <reaction evidence="9">
        <text>4-methyl-5-(2-phosphooxyethyl)-thiazole + 4-amino-2-methyl-5-(diphosphooxymethyl)pyrimidine + H(+) = thiamine phosphate + diphosphate</text>
        <dbReference type="Rhea" id="RHEA:22328"/>
        <dbReference type="ChEBI" id="CHEBI:15378"/>
        <dbReference type="ChEBI" id="CHEBI:33019"/>
        <dbReference type="ChEBI" id="CHEBI:37575"/>
        <dbReference type="ChEBI" id="CHEBI:57841"/>
        <dbReference type="ChEBI" id="CHEBI:58296"/>
        <dbReference type="EC" id="2.5.1.3"/>
    </reaction>
</comment>
<sequence>MASVREHASRVKDLNSKRSVDSTVLVSFVALSWCCASASNTRSVGFFQARSRAPGVLAQHSRPRLPAWCSLRCTSFPVTSDQSACFRPGRLDLSLYLIADRGFVSRLGSRRSLEELVERALSSECISVVQLRDKISGLRPALAVGKRLRAMCQSARVPFLVNDRLDLALALEADGIHIGQEDMPLAYVQKLAPAGWILGASAGTLSKVEILKQESSIDRPIRLDYIGCGPVFGTQTKADAGSPIGAAGLTRVAESVEPLPVVAVGGIGLSNAKSCIAHGRASGIACISAILGADDPKLAARALHEQIKQGREMRVRGMPCRGDERLL</sequence>
<dbReference type="PANTHER" id="PTHR20857:SF15">
    <property type="entry name" value="THIAMINE-PHOSPHATE SYNTHASE"/>
    <property type="match status" value="1"/>
</dbReference>
<dbReference type="Gene3D" id="3.20.20.70">
    <property type="entry name" value="Aldolase class I"/>
    <property type="match status" value="1"/>
</dbReference>
<dbReference type="HAMAP" id="MF_00097">
    <property type="entry name" value="TMP_synthase"/>
    <property type="match status" value="1"/>
</dbReference>
<dbReference type="InterPro" id="IPR034291">
    <property type="entry name" value="TMP_synthase"/>
</dbReference>
<evidence type="ECO:0000256" key="7">
    <source>
        <dbReference type="ARBA" id="ARBA00022842"/>
    </source>
</evidence>
<reference evidence="13 14" key="1">
    <citation type="journal article" date="2020" name="J. Phycol.">
        <title>Comparative genome analysis reveals Cyanidiococcus gen. nov., a new extremophilic red algal genus sister to Cyanidioschyzon (Cyanidioschyzonaceae, Rhodophyta).</title>
        <authorList>
            <person name="Liu S.-L."/>
            <person name="Chiang Y.-R."/>
            <person name="Yoon H.S."/>
            <person name="Fu H.-Y."/>
        </authorList>
    </citation>
    <scope>NUCLEOTIDE SEQUENCE [LARGE SCALE GENOMIC DNA]</scope>
    <source>
        <strain evidence="13 14">THAL066</strain>
    </source>
</reference>
<evidence type="ECO:0000256" key="10">
    <source>
        <dbReference type="ARBA" id="ARBA00047851"/>
    </source>
</evidence>
<dbReference type="GO" id="GO:0004789">
    <property type="term" value="F:thiamine-phosphate diphosphorylase activity"/>
    <property type="evidence" value="ECO:0007669"/>
    <property type="project" value="UniProtKB-EC"/>
</dbReference>
<evidence type="ECO:0000313" key="14">
    <source>
        <dbReference type="Proteomes" id="UP000530660"/>
    </source>
</evidence>
<dbReference type="InterPro" id="IPR022998">
    <property type="entry name" value="ThiamineP_synth_TenI"/>
</dbReference>
<dbReference type="PANTHER" id="PTHR20857">
    <property type="entry name" value="THIAMINE-PHOSPHATE PYROPHOSPHORYLASE"/>
    <property type="match status" value="1"/>
</dbReference>
<dbReference type="SUPFAM" id="SSF51391">
    <property type="entry name" value="Thiamin phosphate synthase"/>
    <property type="match status" value="1"/>
</dbReference>
<evidence type="ECO:0000256" key="6">
    <source>
        <dbReference type="ARBA" id="ARBA00022723"/>
    </source>
</evidence>
<evidence type="ECO:0000256" key="8">
    <source>
        <dbReference type="ARBA" id="ARBA00022977"/>
    </source>
</evidence>
<keyword evidence="14" id="KW-1185">Reference proteome</keyword>
<evidence type="ECO:0000256" key="4">
    <source>
        <dbReference type="ARBA" id="ARBA00012830"/>
    </source>
</evidence>